<sequence length="70" mass="8100">MYLQSSPQSTAGLILLVFVFFWRLSLSKNVYVAISRICRRRMKIYAFYNTTCLVDPYIGSWTKQAAKSVP</sequence>
<accession>A0A023FDC8</accession>
<dbReference type="AlphaFoldDB" id="A0A023FDC8"/>
<feature type="chain" id="PRO_5001520767" evidence="1">
    <location>
        <begin position="28"/>
        <end position="70"/>
    </location>
</feature>
<feature type="signal peptide" evidence="1">
    <location>
        <begin position="1"/>
        <end position="27"/>
    </location>
</feature>
<keyword evidence="1" id="KW-0732">Signal</keyword>
<proteinExistence type="evidence at transcript level"/>
<name>A0A023FDC8_AMBCJ</name>
<reference evidence="2" key="1">
    <citation type="submission" date="2014-03" db="EMBL/GenBank/DDBJ databases">
        <title>The sialotranscriptome of Amblyomma triste, Amblyomma parvum and Amblyomma cajennense ticks, uncovered by 454-based RNA-seq.</title>
        <authorList>
            <person name="Garcia G.R."/>
            <person name="Gardinassi L.G."/>
            <person name="Ribeiro J.M."/>
            <person name="Anatriello E."/>
            <person name="Ferreira B.R."/>
            <person name="Moreira H.N."/>
            <person name="Mafra C."/>
            <person name="Olegario M.M."/>
            <person name="Szabo P.J."/>
            <person name="Miranda-Santos I.K."/>
            <person name="Maruyama S.R."/>
        </authorList>
    </citation>
    <scope>NUCLEOTIDE SEQUENCE</scope>
    <source>
        <strain evidence="2">Uberlandia</strain>
        <tissue evidence="2">Salivary glands</tissue>
    </source>
</reference>
<protein>
    <submittedName>
        <fullName evidence="2">Putative secreted protein</fullName>
    </submittedName>
</protein>
<organism evidence="2">
    <name type="scientific">Amblyomma cajennense</name>
    <name type="common">Cayenne tick</name>
    <name type="synonym">Acarus cajennensis</name>
    <dbReference type="NCBI Taxonomy" id="34607"/>
    <lineage>
        <taxon>Eukaryota</taxon>
        <taxon>Metazoa</taxon>
        <taxon>Ecdysozoa</taxon>
        <taxon>Arthropoda</taxon>
        <taxon>Chelicerata</taxon>
        <taxon>Arachnida</taxon>
        <taxon>Acari</taxon>
        <taxon>Parasitiformes</taxon>
        <taxon>Ixodida</taxon>
        <taxon>Ixodoidea</taxon>
        <taxon>Ixodidae</taxon>
        <taxon>Amblyomminae</taxon>
        <taxon>Amblyomma</taxon>
    </lineage>
</organism>
<dbReference type="EMBL" id="GBBK01005748">
    <property type="protein sequence ID" value="JAC18734.1"/>
    <property type="molecule type" value="mRNA"/>
</dbReference>
<evidence type="ECO:0000256" key="1">
    <source>
        <dbReference type="SAM" id="SignalP"/>
    </source>
</evidence>
<evidence type="ECO:0000313" key="2">
    <source>
        <dbReference type="EMBL" id="JAC18734.1"/>
    </source>
</evidence>